<evidence type="ECO:0000313" key="5">
    <source>
        <dbReference type="EMBL" id="TVZ00056.1"/>
    </source>
</evidence>
<dbReference type="Proteomes" id="UP000460272">
    <property type="component" value="Unassembled WGS sequence"/>
</dbReference>
<dbReference type="RefSeq" id="WP_145861596.1">
    <property type="nucleotide sequence ID" value="NZ_RPFW01000010.1"/>
</dbReference>
<gene>
    <name evidence="5" type="ORF">EAS64_38960</name>
</gene>
<dbReference type="Pfam" id="PF13439">
    <property type="entry name" value="Glyco_transf_4"/>
    <property type="match status" value="1"/>
</dbReference>
<evidence type="ECO:0000256" key="1">
    <source>
        <dbReference type="ARBA" id="ARBA00022676"/>
    </source>
</evidence>
<name>A0A6P2BPC8_9ACTN</name>
<keyword evidence="2 5" id="KW-0808">Transferase</keyword>
<evidence type="ECO:0000256" key="2">
    <source>
        <dbReference type="ARBA" id="ARBA00022679"/>
    </source>
</evidence>
<comment type="caution">
    <text evidence="5">The sequence shown here is derived from an EMBL/GenBank/DDBJ whole genome shotgun (WGS) entry which is preliminary data.</text>
</comment>
<reference evidence="5 6" key="1">
    <citation type="submission" date="2018-11" db="EMBL/GenBank/DDBJ databases">
        <title>Trebonia kvetii gen.nov., sp.nov., a novel acidophilic actinobacterium, and proposal of the new actinobacterial family Treboniaceae fam. nov.</title>
        <authorList>
            <person name="Rapoport D."/>
            <person name="Sagova-Mareckova M."/>
            <person name="Sedlacek I."/>
            <person name="Provaznik J."/>
            <person name="Kralova S."/>
            <person name="Pavlinic D."/>
            <person name="Benes V."/>
            <person name="Kopecky J."/>
        </authorList>
    </citation>
    <scope>NUCLEOTIDE SEQUENCE [LARGE SCALE GENOMIC DNA]</scope>
    <source>
        <strain evidence="5 6">15Tr583</strain>
    </source>
</reference>
<sequence length="423" mass="45444">MRILLVAQFFPPDIGGEERHVFNLGNILAARGHAVTVATQRIPGSPDHEVLPSSVHVRRFPTMAMSLPGVYSTSRPHHPPVPDPLGVRALRQIVREVRPDVVHAHNWAVNSMLPVRGWPAKHKSFGFVLTLHDYSQVCATKRLMRDGALCEGPSARCLPCAAGHYGRIVGPPTVLATAAIRPWKTHSIDHIVSVSRAVASANHIADGPRGSVVPNFIPDALVQAPDASAAASTASHAHLDLPDEKFLLFVGDISKDKGTHTLLRAYERLGADRPPLVLIGRRTPDTPENLPAGASVREEWPHPHVLEAFRRSAAAVLPSVWPDPCPTTVLESMASGAPVITTSIGGMVDMVVNEESGLLVSPGNEIELATAMESVLKDEDLRSRITRGARDKVRNFTASAVVERLEAIYAQVAPSTGGDSDVS</sequence>
<feature type="domain" description="Glycosyltransferase subfamily 4-like N-terminal" evidence="4">
    <location>
        <begin position="14"/>
        <end position="218"/>
    </location>
</feature>
<dbReference type="InterPro" id="IPR001296">
    <property type="entry name" value="Glyco_trans_1"/>
</dbReference>
<dbReference type="CDD" id="cd03801">
    <property type="entry name" value="GT4_PimA-like"/>
    <property type="match status" value="1"/>
</dbReference>
<evidence type="ECO:0000259" key="4">
    <source>
        <dbReference type="Pfam" id="PF13439"/>
    </source>
</evidence>
<keyword evidence="1" id="KW-0328">Glycosyltransferase</keyword>
<evidence type="ECO:0000313" key="6">
    <source>
        <dbReference type="Proteomes" id="UP000460272"/>
    </source>
</evidence>
<organism evidence="5 6">
    <name type="scientific">Trebonia kvetii</name>
    <dbReference type="NCBI Taxonomy" id="2480626"/>
    <lineage>
        <taxon>Bacteria</taxon>
        <taxon>Bacillati</taxon>
        <taxon>Actinomycetota</taxon>
        <taxon>Actinomycetes</taxon>
        <taxon>Streptosporangiales</taxon>
        <taxon>Treboniaceae</taxon>
        <taxon>Trebonia</taxon>
    </lineage>
</organism>
<dbReference type="Gene3D" id="3.40.50.2000">
    <property type="entry name" value="Glycogen Phosphorylase B"/>
    <property type="match status" value="2"/>
</dbReference>
<dbReference type="GO" id="GO:1901137">
    <property type="term" value="P:carbohydrate derivative biosynthetic process"/>
    <property type="evidence" value="ECO:0007669"/>
    <property type="project" value="UniProtKB-ARBA"/>
</dbReference>
<dbReference type="OrthoDB" id="506201at2"/>
<protein>
    <submittedName>
        <fullName evidence="5">Glycosyltransferase family 1 protein</fullName>
    </submittedName>
</protein>
<dbReference type="PANTHER" id="PTHR45947">
    <property type="entry name" value="SULFOQUINOVOSYL TRANSFERASE SQD2"/>
    <property type="match status" value="1"/>
</dbReference>
<dbReference type="EMBL" id="RPFW01000010">
    <property type="protein sequence ID" value="TVZ00056.1"/>
    <property type="molecule type" value="Genomic_DNA"/>
</dbReference>
<dbReference type="SUPFAM" id="SSF53756">
    <property type="entry name" value="UDP-Glycosyltransferase/glycogen phosphorylase"/>
    <property type="match status" value="1"/>
</dbReference>
<accession>A0A6P2BPC8</accession>
<dbReference type="AlphaFoldDB" id="A0A6P2BPC8"/>
<proteinExistence type="predicted"/>
<dbReference type="InterPro" id="IPR028098">
    <property type="entry name" value="Glyco_trans_4-like_N"/>
</dbReference>
<keyword evidence="6" id="KW-1185">Reference proteome</keyword>
<dbReference type="GO" id="GO:0016757">
    <property type="term" value="F:glycosyltransferase activity"/>
    <property type="evidence" value="ECO:0007669"/>
    <property type="project" value="UniProtKB-KW"/>
</dbReference>
<evidence type="ECO:0000259" key="3">
    <source>
        <dbReference type="Pfam" id="PF00534"/>
    </source>
</evidence>
<dbReference type="Pfam" id="PF00534">
    <property type="entry name" value="Glycos_transf_1"/>
    <property type="match status" value="1"/>
</dbReference>
<feature type="domain" description="Glycosyl transferase family 1" evidence="3">
    <location>
        <begin position="242"/>
        <end position="391"/>
    </location>
</feature>
<dbReference type="InterPro" id="IPR050194">
    <property type="entry name" value="Glycosyltransferase_grp1"/>
</dbReference>
<dbReference type="PANTHER" id="PTHR45947:SF13">
    <property type="entry name" value="TRANSFERASE"/>
    <property type="match status" value="1"/>
</dbReference>